<evidence type="ECO:0000313" key="1">
    <source>
        <dbReference type="EMBL" id="GBL90071.1"/>
    </source>
</evidence>
<organism evidence="1 2">
    <name type="scientific">Araneus ventricosus</name>
    <name type="common">Orbweaver spider</name>
    <name type="synonym">Epeira ventricosa</name>
    <dbReference type="NCBI Taxonomy" id="182803"/>
    <lineage>
        <taxon>Eukaryota</taxon>
        <taxon>Metazoa</taxon>
        <taxon>Ecdysozoa</taxon>
        <taxon>Arthropoda</taxon>
        <taxon>Chelicerata</taxon>
        <taxon>Arachnida</taxon>
        <taxon>Araneae</taxon>
        <taxon>Araneomorphae</taxon>
        <taxon>Entelegynae</taxon>
        <taxon>Araneoidea</taxon>
        <taxon>Araneidae</taxon>
        <taxon>Araneus</taxon>
    </lineage>
</organism>
<evidence type="ECO:0000313" key="2">
    <source>
        <dbReference type="Proteomes" id="UP000499080"/>
    </source>
</evidence>
<dbReference type="Proteomes" id="UP000499080">
    <property type="component" value="Unassembled WGS sequence"/>
</dbReference>
<dbReference type="AlphaFoldDB" id="A0A4Y2BCN8"/>
<reference evidence="1 2" key="1">
    <citation type="journal article" date="2019" name="Sci. Rep.">
        <title>Orb-weaving spider Araneus ventricosus genome elucidates the spidroin gene catalogue.</title>
        <authorList>
            <person name="Kono N."/>
            <person name="Nakamura H."/>
            <person name="Ohtoshi R."/>
            <person name="Moran D.A.P."/>
            <person name="Shinohara A."/>
            <person name="Yoshida Y."/>
            <person name="Fujiwara M."/>
            <person name="Mori M."/>
            <person name="Tomita M."/>
            <person name="Arakawa K."/>
        </authorList>
    </citation>
    <scope>NUCLEOTIDE SEQUENCE [LARGE SCALE GENOMIC DNA]</scope>
</reference>
<name>A0A4Y2BCN8_ARAVE</name>
<comment type="caution">
    <text evidence="1">The sequence shown here is derived from an EMBL/GenBank/DDBJ whole genome shotgun (WGS) entry which is preliminary data.</text>
</comment>
<protein>
    <submittedName>
        <fullName evidence="1">Uncharacterized protein</fullName>
    </submittedName>
</protein>
<sequence>MHWEYLKLLAENRFYGGFLFPVFKKKIFADGCANDVGMMRRSLVSPTSTAHLCSSAAAIALVITKWSAATVAYLAKKPSLSSSALKITISIPLLQSLERICS</sequence>
<accession>A0A4Y2BCN8</accession>
<keyword evidence="2" id="KW-1185">Reference proteome</keyword>
<dbReference type="EMBL" id="BGPR01000069">
    <property type="protein sequence ID" value="GBL90071.1"/>
    <property type="molecule type" value="Genomic_DNA"/>
</dbReference>
<gene>
    <name evidence="1" type="ORF">AVEN_135438_1</name>
</gene>
<proteinExistence type="predicted"/>